<keyword evidence="3 10" id="KW-0255">Endonuclease</keyword>
<keyword evidence="4 10" id="KW-0378">Hydrolase</keyword>
<keyword evidence="12" id="KW-1185">Reference proteome</keyword>
<dbReference type="CDD" id="cd09721">
    <property type="entry name" value="Cas1_I-C"/>
    <property type="match status" value="1"/>
</dbReference>
<dbReference type="InterPro" id="IPR042211">
    <property type="entry name" value="CRISPR-assoc_Cas1_N"/>
</dbReference>
<gene>
    <name evidence="11" type="primary">cas1c</name>
    <name evidence="10" type="synonym">cas1</name>
    <name evidence="11" type="ORF">EIO64_01330</name>
</gene>
<evidence type="ECO:0000256" key="3">
    <source>
        <dbReference type="ARBA" id="ARBA00022759"/>
    </source>
</evidence>
<name>A0A4D7AK63_9FIRM</name>
<dbReference type="GO" id="GO:0016787">
    <property type="term" value="F:hydrolase activity"/>
    <property type="evidence" value="ECO:0007669"/>
    <property type="project" value="UniProtKB-KW"/>
</dbReference>
<sequence length="343" mass="38736">MRHLLNTLFVNSEDIYLSLDGENVVASRGKQEMARYPLHILSGIVSFSYAGASPALMGACVQRDVSLAFCTPRGRFLARVSGESSGNVLLQRTQYRTADDPGPCCRIARNMIFGKVHNTRWSVERTRRDHGLRIDESAFSNASAQLRALLPQIAAETSLEQLRGLEGAGATIYFSVFDQMILGEKPLFAFSNRNRRPPLDPVNALLSFAYSLLTHDCASALESVGLDAYVGFLHRDRPGRTSFALDLMEELRPCLADRFVLTLINNRVVHRDDFQFRENGAVYLTDSGRKVFLTHWQERKKAELTHPYLGEKIPWGLVPYVQALLLARTLRDDLEEYPPFLWK</sequence>
<evidence type="ECO:0000256" key="5">
    <source>
        <dbReference type="ARBA" id="ARBA00022842"/>
    </source>
</evidence>
<keyword evidence="2 10" id="KW-0479">Metal-binding</keyword>
<dbReference type="GO" id="GO:0051607">
    <property type="term" value="P:defense response to virus"/>
    <property type="evidence" value="ECO:0007669"/>
    <property type="project" value="UniProtKB-UniRule"/>
</dbReference>
<evidence type="ECO:0000313" key="11">
    <source>
        <dbReference type="EMBL" id="QCI58031.1"/>
    </source>
</evidence>
<keyword evidence="1 10" id="KW-0540">Nuclease</keyword>
<evidence type="ECO:0000256" key="9">
    <source>
        <dbReference type="ARBA" id="ARBA00038592"/>
    </source>
</evidence>
<evidence type="ECO:0000256" key="7">
    <source>
        <dbReference type="ARBA" id="ARBA00023125"/>
    </source>
</evidence>
<proteinExistence type="inferred from homology"/>
<dbReference type="GO" id="GO:0043571">
    <property type="term" value="P:maintenance of CRISPR repeat elements"/>
    <property type="evidence" value="ECO:0007669"/>
    <property type="project" value="UniProtKB-UniRule"/>
</dbReference>
<evidence type="ECO:0000256" key="6">
    <source>
        <dbReference type="ARBA" id="ARBA00023118"/>
    </source>
</evidence>
<keyword evidence="6 10" id="KW-0051">Antiviral defense</keyword>
<dbReference type="KEGG" id="obj:EIO64_01330"/>
<feature type="binding site" evidence="10">
    <location>
        <position position="249"/>
    </location>
    <ligand>
        <name>Mn(2+)</name>
        <dbReference type="ChEBI" id="CHEBI:29035"/>
    </ligand>
</feature>
<dbReference type="InterPro" id="IPR042206">
    <property type="entry name" value="CRISPR-assoc_Cas1_C"/>
</dbReference>
<organism evidence="11 12">
    <name type="scientific">Dysosmobacter welbionis</name>
    <dbReference type="NCBI Taxonomy" id="2093857"/>
    <lineage>
        <taxon>Bacteria</taxon>
        <taxon>Bacillati</taxon>
        <taxon>Bacillota</taxon>
        <taxon>Clostridia</taxon>
        <taxon>Eubacteriales</taxon>
        <taxon>Oscillospiraceae</taxon>
        <taxon>Dysosmobacter</taxon>
    </lineage>
</organism>
<keyword evidence="8 10" id="KW-0464">Manganese</keyword>
<comment type="similarity">
    <text evidence="10">Belongs to the CRISPR-associated endonuclease Cas1 family.</text>
</comment>
<dbReference type="PANTHER" id="PTHR34353">
    <property type="entry name" value="CRISPR-ASSOCIATED ENDONUCLEASE CAS1 1"/>
    <property type="match status" value="1"/>
</dbReference>
<dbReference type="NCBIfam" id="TIGR03640">
    <property type="entry name" value="cas1_DVULG"/>
    <property type="match status" value="1"/>
</dbReference>
<dbReference type="PANTHER" id="PTHR34353:SF2">
    <property type="entry name" value="CRISPR-ASSOCIATED ENDONUCLEASE CAS1 1"/>
    <property type="match status" value="1"/>
</dbReference>
<evidence type="ECO:0000256" key="8">
    <source>
        <dbReference type="ARBA" id="ARBA00023211"/>
    </source>
</evidence>
<dbReference type="GeneID" id="89522832"/>
<keyword evidence="7 10" id="KW-0238">DNA-binding</keyword>
<dbReference type="GO" id="GO:0046872">
    <property type="term" value="F:metal ion binding"/>
    <property type="evidence" value="ECO:0007669"/>
    <property type="project" value="UniProtKB-UniRule"/>
</dbReference>
<evidence type="ECO:0000256" key="1">
    <source>
        <dbReference type="ARBA" id="ARBA00022722"/>
    </source>
</evidence>
<feature type="binding site" evidence="10">
    <location>
        <position position="234"/>
    </location>
    <ligand>
        <name>Mn(2+)</name>
        <dbReference type="ChEBI" id="CHEBI:29035"/>
    </ligand>
</feature>
<dbReference type="EMBL" id="CP034413">
    <property type="protein sequence ID" value="QCI58031.1"/>
    <property type="molecule type" value="Genomic_DNA"/>
</dbReference>
<evidence type="ECO:0000256" key="10">
    <source>
        <dbReference type="HAMAP-Rule" id="MF_01470"/>
    </source>
</evidence>
<dbReference type="RefSeq" id="WP_119311099.1">
    <property type="nucleotide sequence ID" value="NZ_CP034413.3"/>
</dbReference>
<accession>A0A4D7AK63</accession>
<dbReference type="InterPro" id="IPR050646">
    <property type="entry name" value="Cas1"/>
</dbReference>
<comment type="subunit">
    <text evidence="9 10">Homodimer, forms a heterotetramer with a Cas2 homodimer.</text>
</comment>
<keyword evidence="5 10" id="KW-0460">Magnesium</keyword>
<feature type="binding site" evidence="10">
    <location>
        <position position="166"/>
    </location>
    <ligand>
        <name>Mn(2+)</name>
        <dbReference type="ChEBI" id="CHEBI:29035"/>
    </ligand>
</feature>
<dbReference type="EC" id="3.1.-.-" evidence="10"/>
<evidence type="ECO:0000256" key="4">
    <source>
        <dbReference type="ARBA" id="ARBA00022801"/>
    </source>
</evidence>
<reference evidence="12" key="1">
    <citation type="submission" date="2018-12" db="EMBL/GenBank/DDBJ databases">
        <title>Dusodibacter welbiota gen. nov., sp. nov., isolated from human faeces and emended description of the Oscillibacter genus.</title>
        <authorList>
            <person name="Le Roy T."/>
            <person name="Van der Smissen P."/>
            <person name="Delzenne N."/>
            <person name="Muccioli G."/>
            <person name="Collet J.F."/>
            <person name="Cani P.D."/>
        </authorList>
    </citation>
    <scope>NUCLEOTIDE SEQUENCE [LARGE SCALE GENOMIC DNA]</scope>
    <source>
        <strain evidence="12">J115</strain>
    </source>
</reference>
<dbReference type="Gene3D" id="1.20.120.920">
    <property type="entry name" value="CRISPR-associated endonuclease Cas1, C-terminal domain"/>
    <property type="match status" value="1"/>
</dbReference>
<dbReference type="GO" id="GO:0004520">
    <property type="term" value="F:DNA endonuclease activity"/>
    <property type="evidence" value="ECO:0007669"/>
    <property type="project" value="InterPro"/>
</dbReference>
<dbReference type="GO" id="GO:0003677">
    <property type="term" value="F:DNA binding"/>
    <property type="evidence" value="ECO:0007669"/>
    <property type="project" value="UniProtKB-KW"/>
</dbReference>
<dbReference type="HAMAP" id="MF_01470">
    <property type="entry name" value="Cas1"/>
    <property type="match status" value="1"/>
</dbReference>
<dbReference type="Proteomes" id="UP000298642">
    <property type="component" value="Chromosome"/>
</dbReference>
<dbReference type="InterPro" id="IPR019856">
    <property type="entry name" value="CRISPR-assoc_Cas1_DVULG"/>
</dbReference>
<comment type="function">
    <text evidence="10">CRISPR (clustered regularly interspaced short palindromic repeat), is an adaptive immune system that provides protection against mobile genetic elements (viruses, transposable elements and conjugative plasmids). CRISPR clusters contain spacers, sequences complementary to antecedent mobile elements, and target invading nucleic acids. CRISPR clusters are transcribed and processed into CRISPR RNA (crRNA). Acts as a dsDNA endonuclease. Involved in the integration of spacer DNA into the CRISPR cassette.</text>
</comment>
<protein>
    <recommendedName>
        <fullName evidence="10">CRISPR-associated endonuclease Cas1</fullName>
        <ecNumber evidence="10">3.1.-.-</ecNumber>
    </recommendedName>
</protein>
<comment type="cofactor">
    <cofactor evidence="10">
        <name>Mg(2+)</name>
        <dbReference type="ChEBI" id="CHEBI:18420"/>
    </cofactor>
    <cofactor evidence="10">
        <name>Mn(2+)</name>
        <dbReference type="ChEBI" id="CHEBI:29035"/>
    </cofactor>
</comment>
<dbReference type="Pfam" id="PF01867">
    <property type="entry name" value="Cas_Cas1"/>
    <property type="match status" value="1"/>
</dbReference>
<evidence type="ECO:0000313" key="12">
    <source>
        <dbReference type="Proteomes" id="UP000298642"/>
    </source>
</evidence>
<dbReference type="NCBIfam" id="TIGR00287">
    <property type="entry name" value="cas1"/>
    <property type="match status" value="1"/>
</dbReference>
<dbReference type="InterPro" id="IPR002729">
    <property type="entry name" value="CRISPR-assoc_Cas1"/>
</dbReference>
<dbReference type="Gene3D" id="3.100.10.20">
    <property type="entry name" value="CRISPR-associated endonuclease Cas1, N-terminal domain"/>
    <property type="match status" value="1"/>
</dbReference>
<evidence type="ECO:0000256" key="2">
    <source>
        <dbReference type="ARBA" id="ARBA00022723"/>
    </source>
</evidence>
<dbReference type="AlphaFoldDB" id="A0A4D7AK63"/>